<evidence type="ECO:0000313" key="8">
    <source>
        <dbReference type="Proteomes" id="UP001460270"/>
    </source>
</evidence>
<evidence type="ECO:0000313" key="7">
    <source>
        <dbReference type="EMBL" id="KAK7939759.1"/>
    </source>
</evidence>
<dbReference type="Gene3D" id="2.60.40.10">
    <property type="entry name" value="Immunoglobulins"/>
    <property type="match status" value="4"/>
</dbReference>
<dbReference type="Pfam" id="PF07686">
    <property type="entry name" value="V-set"/>
    <property type="match status" value="1"/>
</dbReference>
<dbReference type="InterPro" id="IPR003597">
    <property type="entry name" value="Ig_C1-set"/>
</dbReference>
<dbReference type="InterPro" id="IPR007110">
    <property type="entry name" value="Ig-like_dom"/>
</dbReference>
<dbReference type="SUPFAM" id="SSF48726">
    <property type="entry name" value="Immunoglobulin"/>
    <property type="match status" value="4"/>
</dbReference>
<dbReference type="InterPro" id="IPR050199">
    <property type="entry name" value="IgHV"/>
</dbReference>
<accession>A0AAW0PYD1</accession>
<dbReference type="SMART" id="SM00406">
    <property type="entry name" value="IGv"/>
    <property type="match status" value="2"/>
</dbReference>
<feature type="domain" description="Ig-like" evidence="6">
    <location>
        <begin position="319"/>
        <end position="416"/>
    </location>
</feature>
<dbReference type="PROSITE" id="PS50835">
    <property type="entry name" value="IG_LIKE"/>
    <property type="match status" value="4"/>
</dbReference>
<evidence type="ECO:0000256" key="5">
    <source>
        <dbReference type="SAM" id="SignalP"/>
    </source>
</evidence>
<feature type="signal peptide" evidence="5">
    <location>
        <begin position="1"/>
        <end position="19"/>
    </location>
</feature>
<evidence type="ECO:0000259" key="6">
    <source>
        <dbReference type="PROSITE" id="PS50835"/>
    </source>
</evidence>
<dbReference type="Proteomes" id="UP001460270">
    <property type="component" value="Unassembled WGS sequence"/>
</dbReference>
<keyword evidence="5" id="KW-0732">Signal</keyword>
<feature type="domain" description="Ig-like" evidence="6">
    <location>
        <begin position="16"/>
        <end position="115"/>
    </location>
</feature>
<dbReference type="GO" id="GO:0019814">
    <property type="term" value="C:immunoglobulin complex"/>
    <property type="evidence" value="ECO:0007669"/>
    <property type="project" value="UniProtKB-KW"/>
</dbReference>
<dbReference type="EMBL" id="JBBPFD010000002">
    <property type="protein sequence ID" value="KAK7939759.1"/>
    <property type="molecule type" value="Genomic_DNA"/>
</dbReference>
<comment type="caution">
    <text evidence="7">The sequence shown here is derived from an EMBL/GenBank/DDBJ whole genome shotgun (WGS) entry which is preliminary data.</text>
</comment>
<dbReference type="InterPro" id="IPR036179">
    <property type="entry name" value="Ig-like_dom_sf"/>
</dbReference>
<dbReference type="InterPro" id="IPR003599">
    <property type="entry name" value="Ig_sub"/>
</dbReference>
<dbReference type="AlphaFoldDB" id="A0AAW0PYD1"/>
<reference evidence="8" key="1">
    <citation type="submission" date="2024-04" db="EMBL/GenBank/DDBJ databases">
        <title>Salinicola lusitanus LLJ914,a marine bacterium isolated from the Okinawa Trough.</title>
        <authorList>
            <person name="Li J."/>
        </authorList>
    </citation>
    <scope>NUCLEOTIDE SEQUENCE [LARGE SCALE GENOMIC DNA]</scope>
</reference>
<keyword evidence="2" id="KW-1064">Adaptive immunity</keyword>
<dbReference type="PROSITE" id="PS00290">
    <property type="entry name" value="IG_MHC"/>
    <property type="match status" value="1"/>
</dbReference>
<evidence type="ECO:0000256" key="2">
    <source>
        <dbReference type="ARBA" id="ARBA00023130"/>
    </source>
</evidence>
<feature type="chain" id="PRO_5043900726" description="Ig-like domain-containing protein" evidence="5">
    <location>
        <begin position="20"/>
        <end position="433"/>
    </location>
</feature>
<dbReference type="InterPro" id="IPR003006">
    <property type="entry name" value="Ig/MHC_CS"/>
</dbReference>
<gene>
    <name evidence="7" type="ORF">WMY93_003085</name>
</gene>
<sequence>MLSVAVLLLLAAASCPVDSVELLQPGSVLLQPAHTLTISCRVSGYSLTDNSYATGWIRQREGKLQWIFHQWGSSSGSFRQADALKNKFRFSRDMSAGTVTIQGQSLQSEDSGVKCETLTQPDSVTVQTGHTLSITCTVSYDLGYWTAWIRQPAGKGLEWIGVKDTGSSYYKDSLKNKFSIHLDTSNKRVTLTGQNMQPGDSAVYFCARATVTQSVTRPPTLFSFMPCSSDSDSMVTLACMATGFSPSGASFSWTRNNTAVANSVQYPSVLKDDVYTGVSQIQIPRQEWDQRHLYTCNVEHAGVTKAVDFMKPIVFHQLPNLKMMTTEENNEVTFSCLANEFSPNVFDFEWLLNNVQIKQNTTKEFSTPSKSVKTANGTMFSAASFLTLKEEDLSSKDKVTCKINVGKGINEAKRMKPKNMGLNVTVALQHFLQ</sequence>
<dbReference type="InterPro" id="IPR013783">
    <property type="entry name" value="Ig-like_fold"/>
</dbReference>
<evidence type="ECO:0000256" key="1">
    <source>
        <dbReference type="ARBA" id="ARBA00022859"/>
    </source>
</evidence>
<dbReference type="PANTHER" id="PTHR23266">
    <property type="entry name" value="IMMUNOGLOBULIN HEAVY CHAIN"/>
    <property type="match status" value="1"/>
</dbReference>
<dbReference type="GO" id="GO:0005576">
    <property type="term" value="C:extracellular region"/>
    <property type="evidence" value="ECO:0007669"/>
    <property type="project" value="UniProtKB-ARBA"/>
</dbReference>
<dbReference type="SMART" id="SM00407">
    <property type="entry name" value="IGc1"/>
    <property type="match status" value="2"/>
</dbReference>
<dbReference type="SMART" id="SM00409">
    <property type="entry name" value="IG"/>
    <property type="match status" value="2"/>
</dbReference>
<feature type="domain" description="Ig-like" evidence="6">
    <location>
        <begin position="116"/>
        <end position="216"/>
    </location>
</feature>
<evidence type="ECO:0000256" key="3">
    <source>
        <dbReference type="ARBA" id="ARBA00023319"/>
    </source>
</evidence>
<keyword evidence="4" id="KW-1280">Immunoglobulin</keyword>
<feature type="domain" description="Ig-like" evidence="6">
    <location>
        <begin position="219"/>
        <end position="308"/>
    </location>
</feature>
<dbReference type="InterPro" id="IPR013106">
    <property type="entry name" value="Ig_V-set"/>
</dbReference>
<protein>
    <recommendedName>
        <fullName evidence="6">Ig-like domain-containing protein</fullName>
    </recommendedName>
</protein>
<dbReference type="Pfam" id="PF07654">
    <property type="entry name" value="C1-set"/>
    <property type="match status" value="2"/>
</dbReference>
<organism evidence="7 8">
    <name type="scientific">Mugilogobius chulae</name>
    <name type="common">yellowstripe goby</name>
    <dbReference type="NCBI Taxonomy" id="88201"/>
    <lineage>
        <taxon>Eukaryota</taxon>
        <taxon>Metazoa</taxon>
        <taxon>Chordata</taxon>
        <taxon>Craniata</taxon>
        <taxon>Vertebrata</taxon>
        <taxon>Euteleostomi</taxon>
        <taxon>Actinopterygii</taxon>
        <taxon>Neopterygii</taxon>
        <taxon>Teleostei</taxon>
        <taxon>Neoteleostei</taxon>
        <taxon>Acanthomorphata</taxon>
        <taxon>Gobiaria</taxon>
        <taxon>Gobiiformes</taxon>
        <taxon>Gobioidei</taxon>
        <taxon>Gobiidae</taxon>
        <taxon>Gobionellinae</taxon>
        <taxon>Mugilogobius</taxon>
    </lineage>
</organism>
<name>A0AAW0PYD1_9GOBI</name>
<keyword evidence="8" id="KW-1185">Reference proteome</keyword>
<dbReference type="GO" id="GO:0002250">
    <property type="term" value="P:adaptive immune response"/>
    <property type="evidence" value="ECO:0007669"/>
    <property type="project" value="UniProtKB-KW"/>
</dbReference>
<evidence type="ECO:0000256" key="4">
    <source>
        <dbReference type="ARBA" id="ARBA00043265"/>
    </source>
</evidence>
<proteinExistence type="predicted"/>
<keyword evidence="3" id="KW-0393">Immunoglobulin domain</keyword>
<keyword evidence="1" id="KW-0391">Immunity</keyword>